<sequence>MVGRRRTPHNGRAMQGNRPWWALLVAGLAAILASVLLWNASYQHIPVHSTARLLPPGYNASSVAFSPDGKTLAVGGEHNTGPHAEAKVWLWDVAARRMSNEITVPNTGRVPGPERGKTIERTFPVTSVAFSPDGRTVAIGGGREKFWLWDLAAGRVSNPFTVPQGNSAVSVVFSPDGKTLAVAGGNVQLRDLTTRRNTVTITEPGDANGSVAFSPDGKTLAIERSEYVRLWDVGTRRNTATIAAPHGHRLRSVAFSPDGKTLATSGSNAKDDGEIRLWDVAARRSTAVVTSRHQHRVNSAVFSPDGATLAIGGDQDLRLWDVADRRYLAVVNTGDEDVSRIDAVAFSPDGRTVAVAGYGIRLWREAGDD</sequence>
<feature type="repeat" description="WD" evidence="4">
    <location>
        <begin position="290"/>
        <end position="330"/>
    </location>
</feature>
<dbReference type="Pfam" id="PF07676">
    <property type="entry name" value="PD40"/>
    <property type="match status" value="1"/>
</dbReference>
<dbReference type="PROSITE" id="PS50082">
    <property type="entry name" value="WD_REPEATS_2"/>
    <property type="match status" value="3"/>
</dbReference>
<dbReference type="Proteomes" id="UP001500683">
    <property type="component" value="Unassembled WGS sequence"/>
</dbReference>
<dbReference type="PANTHER" id="PTHR15622">
    <property type="entry name" value="WD40 REPEAT PROTEIN"/>
    <property type="match status" value="1"/>
</dbReference>
<dbReference type="PROSITE" id="PS00678">
    <property type="entry name" value="WD_REPEATS_1"/>
    <property type="match status" value="1"/>
</dbReference>
<keyword evidence="5" id="KW-1133">Transmembrane helix</keyword>
<keyword evidence="1 4" id="KW-0853">WD repeat</keyword>
<feature type="transmembrane region" description="Helical" evidence="5">
    <location>
        <begin position="20"/>
        <end position="40"/>
    </location>
</feature>
<evidence type="ECO:0000256" key="2">
    <source>
        <dbReference type="ARBA" id="ARBA00022737"/>
    </source>
</evidence>
<dbReference type="EMBL" id="BAAAZG010000052">
    <property type="protein sequence ID" value="GAA4095744.1"/>
    <property type="molecule type" value="Genomic_DNA"/>
</dbReference>
<dbReference type="SUPFAM" id="SSF50998">
    <property type="entry name" value="Quinoprotein alcohol dehydrogenase-like"/>
    <property type="match status" value="1"/>
</dbReference>
<evidence type="ECO:0000313" key="7">
    <source>
        <dbReference type="Proteomes" id="UP001500683"/>
    </source>
</evidence>
<dbReference type="InterPro" id="IPR001680">
    <property type="entry name" value="WD40_rpt"/>
</dbReference>
<dbReference type="SMART" id="SM00320">
    <property type="entry name" value="WD40"/>
    <property type="match status" value="7"/>
</dbReference>
<dbReference type="PANTHER" id="PTHR15622:SF2">
    <property type="entry name" value="U4_U6 SMALL NUCLEAR RIBONUCLEOPROTEIN PRP4"/>
    <property type="match status" value="1"/>
</dbReference>
<dbReference type="InterPro" id="IPR011047">
    <property type="entry name" value="Quinoprotein_ADH-like_sf"/>
</dbReference>
<keyword evidence="5" id="KW-0472">Membrane</keyword>
<accession>A0ABP7WSE1</accession>
<evidence type="ECO:0000313" key="6">
    <source>
        <dbReference type="EMBL" id="GAA4095744.1"/>
    </source>
</evidence>
<keyword evidence="7" id="KW-1185">Reference proteome</keyword>
<dbReference type="InterPro" id="IPR019775">
    <property type="entry name" value="WD40_repeat_CS"/>
</dbReference>
<dbReference type="InterPro" id="IPR015943">
    <property type="entry name" value="WD40/YVTN_repeat-like_dom_sf"/>
</dbReference>
<feature type="repeat" description="WD" evidence="4">
    <location>
        <begin position="243"/>
        <end position="288"/>
    </location>
</feature>
<dbReference type="Gene3D" id="2.130.10.10">
    <property type="entry name" value="YVTN repeat-like/Quinoprotein amine dehydrogenase"/>
    <property type="match status" value="3"/>
</dbReference>
<comment type="caution">
    <text evidence="6">The sequence shown here is derived from an EMBL/GenBank/DDBJ whole genome shotgun (WGS) entry which is preliminary data.</text>
</comment>
<proteinExistence type="predicted"/>
<keyword evidence="3" id="KW-0833">Ubl conjugation pathway</keyword>
<protein>
    <recommendedName>
        <fullName evidence="8">WD40 repeat domain-containing protein</fullName>
    </recommendedName>
</protein>
<name>A0ABP7WSE1_9ACTN</name>
<feature type="repeat" description="WD" evidence="4">
    <location>
        <begin position="125"/>
        <end position="159"/>
    </location>
</feature>
<dbReference type="Pfam" id="PF00400">
    <property type="entry name" value="WD40"/>
    <property type="match status" value="4"/>
</dbReference>
<dbReference type="InterPro" id="IPR011659">
    <property type="entry name" value="WD40"/>
</dbReference>
<evidence type="ECO:0000256" key="3">
    <source>
        <dbReference type="ARBA" id="ARBA00022786"/>
    </source>
</evidence>
<evidence type="ECO:0000256" key="5">
    <source>
        <dbReference type="SAM" id="Phobius"/>
    </source>
</evidence>
<evidence type="ECO:0008006" key="8">
    <source>
        <dbReference type="Google" id="ProtNLM"/>
    </source>
</evidence>
<gene>
    <name evidence="6" type="ORF">GCM10022214_68780</name>
</gene>
<evidence type="ECO:0000256" key="1">
    <source>
        <dbReference type="ARBA" id="ARBA00022574"/>
    </source>
</evidence>
<reference evidence="7" key="1">
    <citation type="journal article" date="2019" name="Int. J. Syst. Evol. Microbiol.">
        <title>The Global Catalogue of Microorganisms (GCM) 10K type strain sequencing project: providing services to taxonomists for standard genome sequencing and annotation.</title>
        <authorList>
            <consortium name="The Broad Institute Genomics Platform"/>
            <consortium name="The Broad Institute Genome Sequencing Center for Infectious Disease"/>
            <person name="Wu L."/>
            <person name="Ma J."/>
        </authorList>
    </citation>
    <scope>NUCLEOTIDE SEQUENCE [LARGE SCALE GENOMIC DNA]</scope>
    <source>
        <strain evidence="7">JCM 16702</strain>
    </source>
</reference>
<organism evidence="6 7">
    <name type="scientific">Actinomadura miaoliensis</name>
    <dbReference type="NCBI Taxonomy" id="430685"/>
    <lineage>
        <taxon>Bacteria</taxon>
        <taxon>Bacillati</taxon>
        <taxon>Actinomycetota</taxon>
        <taxon>Actinomycetes</taxon>
        <taxon>Streptosporangiales</taxon>
        <taxon>Thermomonosporaceae</taxon>
        <taxon>Actinomadura</taxon>
    </lineage>
</organism>
<evidence type="ECO:0000256" key="4">
    <source>
        <dbReference type="PROSITE-ProRule" id="PRU00221"/>
    </source>
</evidence>
<dbReference type="InterPro" id="IPR051983">
    <property type="entry name" value="WSB_SOCS-box_domain"/>
</dbReference>
<keyword evidence="2" id="KW-0677">Repeat</keyword>
<keyword evidence="5" id="KW-0812">Transmembrane</keyword>